<dbReference type="PROSITE" id="PS50835">
    <property type="entry name" value="IG_LIKE"/>
    <property type="match status" value="1"/>
</dbReference>
<dbReference type="InterPro" id="IPR050199">
    <property type="entry name" value="IgHV"/>
</dbReference>
<name>A0A093C2L9_TAUER</name>
<dbReference type="AlphaFoldDB" id="A0A093C2L9"/>
<evidence type="ECO:0000313" key="2">
    <source>
        <dbReference type="EMBL" id="KFV10190.1"/>
    </source>
</evidence>
<dbReference type="PANTHER" id="PTHR23266">
    <property type="entry name" value="IMMUNOGLOBULIN HEAVY CHAIN"/>
    <property type="match status" value="1"/>
</dbReference>
<gene>
    <name evidence="2" type="ORF">N340_08539</name>
</gene>
<dbReference type="InterPro" id="IPR013783">
    <property type="entry name" value="Ig-like_fold"/>
</dbReference>
<reference evidence="2 3" key="1">
    <citation type="submission" date="2014-04" db="EMBL/GenBank/DDBJ databases">
        <title>Genome evolution of avian class.</title>
        <authorList>
            <person name="Zhang G."/>
            <person name="Li C."/>
        </authorList>
    </citation>
    <scope>NUCLEOTIDE SEQUENCE [LARGE SCALE GENOMIC DNA]</scope>
    <source>
        <strain evidence="2">BGI_N340</strain>
    </source>
</reference>
<organism evidence="2 3">
    <name type="scientific">Tauraco erythrolophus</name>
    <name type="common">Red-crested turaco</name>
    <dbReference type="NCBI Taxonomy" id="121530"/>
    <lineage>
        <taxon>Eukaryota</taxon>
        <taxon>Metazoa</taxon>
        <taxon>Chordata</taxon>
        <taxon>Craniata</taxon>
        <taxon>Vertebrata</taxon>
        <taxon>Euteleostomi</taxon>
        <taxon>Archelosauria</taxon>
        <taxon>Archosauria</taxon>
        <taxon>Dinosauria</taxon>
        <taxon>Saurischia</taxon>
        <taxon>Theropoda</taxon>
        <taxon>Coelurosauria</taxon>
        <taxon>Aves</taxon>
        <taxon>Neognathae</taxon>
        <taxon>Neoaves</taxon>
        <taxon>Otidimorphae</taxon>
        <taxon>Musophagiformes</taxon>
        <taxon>Musophagidae</taxon>
        <taxon>Tauraco</taxon>
    </lineage>
</organism>
<feature type="non-terminal residue" evidence="2">
    <location>
        <position position="1"/>
    </location>
</feature>
<dbReference type="EMBL" id="KL457364">
    <property type="protein sequence ID" value="KFV10190.1"/>
    <property type="molecule type" value="Genomic_DNA"/>
</dbReference>
<dbReference type="InterPro" id="IPR036179">
    <property type="entry name" value="Ig-like_dom_sf"/>
</dbReference>
<keyword evidence="3" id="KW-1185">Reference proteome</keyword>
<dbReference type="SUPFAM" id="SSF48726">
    <property type="entry name" value="Immunoglobulin"/>
    <property type="match status" value="1"/>
</dbReference>
<feature type="non-terminal residue" evidence="2">
    <location>
        <position position="109"/>
    </location>
</feature>
<sequence length="109" mass="11655">WFILVPGVAGALSQVQTEASGPTVGNVSEILMLTCHISGVSIADSSYTWDWICQTPGRDLQHIALQYPFTGLQHIASFFQTRVTSSADPSSNQLSLEVLSPSAADTAPY</sequence>
<dbReference type="Proteomes" id="UP000053661">
    <property type="component" value="Unassembled WGS sequence"/>
</dbReference>
<evidence type="ECO:0000313" key="3">
    <source>
        <dbReference type="Proteomes" id="UP000053661"/>
    </source>
</evidence>
<accession>A0A093C2L9</accession>
<feature type="domain" description="Ig-like" evidence="1">
    <location>
        <begin position="6"/>
        <end position="109"/>
    </location>
</feature>
<protein>
    <submittedName>
        <fullName evidence="2">Ig heavy chain V-II region WAH</fullName>
    </submittedName>
</protein>
<evidence type="ECO:0000259" key="1">
    <source>
        <dbReference type="PROSITE" id="PS50835"/>
    </source>
</evidence>
<proteinExistence type="predicted"/>
<dbReference type="Gene3D" id="2.60.40.10">
    <property type="entry name" value="Immunoglobulins"/>
    <property type="match status" value="1"/>
</dbReference>
<dbReference type="InterPro" id="IPR007110">
    <property type="entry name" value="Ig-like_dom"/>
</dbReference>